<dbReference type="PIRSF" id="PIRSF021524">
    <property type="entry name" value="MSH_acetyltransferase"/>
    <property type="match status" value="1"/>
</dbReference>
<name>A0ABP6T7W5_9ACTN</name>
<protein>
    <recommendedName>
        <fullName evidence="4">Mycothiol acetyltransferase</fullName>
        <shortName evidence="4">MSH acetyltransferase</shortName>
        <ecNumber evidence="4">2.3.1.189</ecNumber>
    </recommendedName>
    <alternativeName>
        <fullName evidence="4">Mycothiol synthase</fullName>
    </alternativeName>
</protein>
<dbReference type="PANTHER" id="PTHR43072:SF23">
    <property type="entry name" value="UPF0039 PROTEIN C11D3.02C"/>
    <property type="match status" value="1"/>
</dbReference>
<keyword evidence="7" id="KW-1185">Reference proteome</keyword>
<dbReference type="NCBIfam" id="TIGR03448">
    <property type="entry name" value="mycothiol_MshD"/>
    <property type="match status" value="1"/>
</dbReference>
<feature type="domain" description="N-acetyltransferase" evidence="5">
    <location>
        <begin position="154"/>
        <end position="304"/>
    </location>
</feature>
<dbReference type="HAMAP" id="MF_01698">
    <property type="entry name" value="MshD"/>
    <property type="match status" value="1"/>
</dbReference>
<evidence type="ECO:0000256" key="1">
    <source>
        <dbReference type="ARBA" id="ARBA00022679"/>
    </source>
</evidence>
<dbReference type="SUPFAM" id="SSF55729">
    <property type="entry name" value="Acyl-CoA N-acyltransferases (Nat)"/>
    <property type="match status" value="1"/>
</dbReference>
<dbReference type="CDD" id="cd04301">
    <property type="entry name" value="NAT_SF"/>
    <property type="match status" value="2"/>
</dbReference>
<evidence type="ECO:0000313" key="7">
    <source>
        <dbReference type="Proteomes" id="UP001501676"/>
    </source>
</evidence>
<dbReference type="InterPro" id="IPR017813">
    <property type="entry name" value="Mycothiol_AcTrfase"/>
</dbReference>
<feature type="binding site" evidence="4">
    <location>
        <begin position="241"/>
        <end position="243"/>
    </location>
    <ligand>
        <name>acetyl-CoA</name>
        <dbReference type="ChEBI" id="CHEBI:57288"/>
        <label>2</label>
    </ligand>
</feature>
<comment type="caution">
    <text evidence="6">The sequence shown here is derived from an EMBL/GenBank/DDBJ whole genome shotgun (WGS) entry which is preliminary data.</text>
</comment>
<evidence type="ECO:0000259" key="5">
    <source>
        <dbReference type="PROSITE" id="PS51186"/>
    </source>
</evidence>
<feature type="binding site" evidence="4">
    <location>
        <position position="35"/>
    </location>
    <ligand>
        <name>1D-myo-inositol 2-(L-cysteinylamino)-2-deoxy-alpha-D-glucopyranoside</name>
        <dbReference type="ChEBI" id="CHEBI:58887"/>
    </ligand>
</feature>
<organism evidence="6 7">
    <name type="scientific">Cryptosporangium minutisporangium</name>
    <dbReference type="NCBI Taxonomy" id="113569"/>
    <lineage>
        <taxon>Bacteria</taxon>
        <taxon>Bacillati</taxon>
        <taxon>Actinomycetota</taxon>
        <taxon>Actinomycetes</taxon>
        <taxon>Cryptosporangiales</taxon>
        <taxon>Cryptosporangiaceae</taxon>
        <taxon>Cryptosporangium</taxon>
    </lineage>
</organism>
<keyword evidence="3 4" id="KW-0012">Acyltransferase</keyword>
<comment type="similarity">
    <text evidence="4">Belongs to the acetyltransferase family. MshD subfamily.</text>
</comment>
<dbReference type="Gene3D" id="3.40.630.30">
    <property type="match status" value="1"/>
</dbReference>
<dbReference type="InterPro" id="IPR000182">
    <property type="entry name" value="GNAT_dom"/>
</dbReference>
<comment type="subunit">
    <text evidence="4">Monomer.</text>
</comment>
<feature type="binding site" evidence="4">
    <location>
        <position position="223"/>
    </location>
    <ligand>
        <name>1D-myo-inositol 2-(L-cysteinylamino)-2-deoxy-alpha-D-glucopyranoside</name>
        <dbReference type="ChEBI" id="CHEBI:58887"/>
    </ligand>
</feature>
<accession>A0ABP6T7W5</accession>
<feature type="binding site" evidence="4">
    <location>
        <position position="237"/>
    </location>
    <ligand>
        <name>1D-myo-inositol 2-(L-cysteinylamino)-2-deoxy-alpha-D-glucopyranoside</name>
        <dbReference type="ChEBI" id="CHEBI:58887"/>
    </ligand>
</feature>
<feature type="binding site" evidence="4">
    <location>
        <position position="181"/>
    </location>
    <ligand>
        <name>1D-myo-inositol 2-(L-cysteinylamino)-2-deoxy-alpha-D-glucopyranoside</name>
        <dbReference type="ChEBI" id="CHEBI:58887"/>
    </ligand>
</feature>
<proteinExistence type="inferred from homology"/>
<keyword evidence="2 4" id="KW-0677">Repeat</keyword>
<dbReference type="InterPro" id="IPR016181">
    <property type="entry name" value="Acyl_CoA_acyltransferase"/>
</dbReference>
<evidence type="ECO:0000313" key="6">
    <source>
        <dbReference type="EMBL" id="GAA3395346.1"/>
    </source>
</evidence>
<evidence type="ECO:0000256" key="2">
    <source>
        <dbReference type="ARBA" id="ARBA00022737"/>
    </source>
</evidence>
<feature type="domain" description="N-acetyltransferase" evidence="5">
    <location>
        <begin position="3"/>
        <end position="146"/>
    </location>
</feature>
<comment type="function">
    <text evidence="4">Catalyzes the transfer of acetyl from acetyl-CoA to desacetylmycothiol (Cys-GlcN-Ins) to form mycothiol.</text>
</comment>
<dbReference type="PROSITE" id="PS51186">
    <property type="entry name" value="GNAT"/>
    <property type="match status" value="2"/>
</dbReference>
<comment type="caution">
    <text evidence="4">Lacks conserved residue(s) required for the propagation of feature annotation.</text>
</comment>
<feature type="binding site" evidence="4">
    <location>
        <begin position="280"/>
        <end position="285"/>
    </location>
    <ligand>
        <name>acetyl-CoA</name>
        <dbReference type="ChEBI" id="CHEBI:57288"/>
        <label>2</label>
    </ligand>
</feature>
<dbReference type="Proteomes" id="UP001501676">
    <property type="component" value="Unassembled WGS sequence"/>
</dbReference>
<gene>
    <name evidence="4 6" type="primary">mshD</name>
    <name evidence="6" type="ORF">GCM10020369_68130</name>
</gene>
<comment type="catalytic activity">
    <reaction evidence="4">
        <text>1D-myo-inositol 2-(L-cysteinylamino)-2-deoxy-alpha-D-glucopyranoside + acetyl-CoA = mycothiol + CoA + H(+)</text>
        <dbReference type="Rhea" id="RHEA:26172"/>
        <dbReference type="ChEBI" id="CHEBI:15378"/>
        <dbReference type="ChEBI" id="CHEBI:16768"/>
        <dbReference type="ChEBI" id="CHEBI:57287"/>
        <dbReference type="ChEBI" id="CHEBI:57288"/>
        <dbReference type="ChEBI" id="CHEBI:58887"/>
        <dbReference type="EC" id="2.3.1.189"/>
    </reaction>
</comment>
<dbReference type="EC" id="2.3.1.189" evidence="4"/>
<dbReference type="RefSeq" id="WP_345732380.1">
    <property type="nucleotide sequence ID" value="NZ_BAAAYN010000048.1"/>
</dbReference>
<sequence>MATDERAIPGLDDIEAVLALAAAATATDGVGPLSEQTLLALRNPADYPDVVHLFARESDGVVGYAQVAKDAGNASGEVVVHPAFRGKGLGRRLVESALAAARDAGVPLAIWAHGEHPAALALARSLGLVRSRVLFKMCRPLERPLPPVRLPDDVRLRPFVVGADDAAWLRVNARAFATHPEQGKWTRHDLELRQREPWFDPAGFLLAVPADEPTTLLGFHWTKRELTADGAPGPEGEVYVVGVDPDAQGLRLGTALTLAGLDHLKNTGATEAALYVDESNARAVRMYAGLGFEVCETHVMYGTG</sequence>
<keyword evidence="1 4" id="KW-0808">Transferase</keyword>
<dbReference type="Pfam" id="PF00583">
    <property type="entry name" value="Acetyltransf_1"/>
    <property type="match status" value="2"/>
</dbReference>
<feature type="binding site" evidence="4">
    <location>
        <begin position="78"/>
        <end position="80"/>
    </location>
    <ligand>
        <name>acetyl-CoA</name>
        <dbReference type="ChEBI" id="CHEBI:57288"/>
        <label>1</label>
    </ligand>
</feature>
<evidence type="ECO:0000256" key="4">
    <source>
        <dbReference type="HAMAP-Rule" id="MF_01698"/>
    </source>
</evidence>
<reference evidence="7" key="1">
    <citation type="journal article" date="2019" name="Int. J. Syst. Evol. Microbiol.">
        <title>The Global Catalogue of Microorganisms (GCM) 10K type strain sequencing project: providing services to taxonomists for standard genome sequencing and annotation.</title>
        <authorList>
            <consortium name="The Broad Institute Genomics Platform"/>
            <consortium name="The Broad Institute Genome Sequencing Center for Infectious Disease"/>
            <person name="Wu L."/>
            <person name="Ma J."/>
        </authorList>
    </citation>
    <scope>NUCLEOTIDE SEQUENCE [LARGE SCALE GENOMIC DNA]</scope>
    <source>
        <strain evidence="7">JCM 9458</strain>
    </source>
</reference>
<dbReference type="PANTHER" id="PTHR43072">
    <property type="entry name" value="N-ACETYLTRANSFERASE"/>
    <property type="match status" value="1"/>
</dbReference>
<evidence type="ECO:0000256" key="3">
    <source>
        <dbReference type="ARBA" id="ARBA00023315"/>
    </source>
</evidence>
<feature type="binding site" evidence="4">
    <location>
        <position position="275"/>
    </location>
    <ligand>
        <name>1D-myo-inositol 2-(L-cysteinylamino)-2-deoxy-alpha-D-glucopyranoside</name>
        <dbReference type="ChEBI" id="CHEBI:58887"/>
    </ligand>
</feature>
<dbReference type="EMBL" id="BAAAYN010000048">
    <property type="protein sequence ID" value="GAA3395346.1"/>
    <property type="molecule type" value="Genomic_DNA"/>
</dbReference>